<reference evidence="10" key="1">
    <citation type="submission" date="2016-04" db="UniProtKB">
        <authorList>
            <consortium name="WormBaseParasite"/>
        </authorList>
    </citation>
    <scope>IDENTIFICATION</scope>
</reference>
<protein>
    <submittedName>
        <fullName evidence="10">RanBP2-type domain-containing protein</fullName>
    </submittedName>
</protein>
<evidence type="ECO:0000256" key="5">
    <source>
        <dbReference type="SAM" id="MobiDB-lite"/>
    </source>
</evidence>
<keyword evidence="3" id="KW-0862">Zinc</keyword>
<feature type="compositionally biased region" description="Basic and acidic residues" evidence="5">
    <location>
        <begin position="61"/>
        <end position="73"/>
    </location>
</feature>
<dbReference type="WBParaSite" id="DME_0000231201-mRNA-1">
    <property type="protein sequence ID" value="DME_0000231201-mRNA-1"/>
    <property type="gene ID" value="DME_0000231201"/>
</dbReference>
<keyword evidence="2 4" id="KW-0863">Zinc-finger</keyword>
<evidence type="ECO:0000313" key="8">
    <source>
        <dbReference type="Proteomes" id="UP000038040"/>
    </source>
</evidence>
<evidence type="ECO:0000313" key="9">
    <source>
        <dbReference type="Proteomes" id="UP000274756"/>
    </source>
</evidence>
<feature type="compositionally biased region" description="Polar residues" evidence="5">
    <location>
        <begin position="25"/>
        <end position="44"/>
    </location>
</feature>
<dbReference type="AlphaFoldDB" id="A0A158Q3F8"/>
<keyword evidence="9" id="KW-1185">Reference proteome</keyword>
<evidence type="ECO:0000256" key="3">
    <source>
        <dbReference type="ARBA" id="ARBA00022833"/>
    </source>
</evidence>
<sequence>MSKSKSNSWLSSVLNNLSGFWSNSPNDASQTPFSRISESSNSSKLKTELPLDTFRSTSSKFSHDSSSEEREFEPVIDCDIAPPSSGWDKIVKSESVRYLNPSLLRSSSLNEGSRQNERKRKYDTVSQNAGSERVFNDKNDSLIDSLLSKNVAKRSRFSEKCFPETIFATKQPDIIALNSSRISNRLSVSTVDYSSMRQVPAPKSSSSSLSNRTKAILEQLEKISTPVKEVRKMPIVRSTERWASDVINSPVQKPPRHSLCALSRAQMISDSLTVPGSPYWRRPFKSNRQENLEERMLDLDNSKHPIVKRIPGTRTIDIGDTINISFDNNIGAIPAVESCENDAGRPIPEKSEGIPEVRKNIFSTKLIDLDVDVDHVDECTSNGNQIDQSTRNSSLNGVAPAGFLNDIFTFAPPVQRGPSFVKKAMEIGNESKNAVSYEEKAVNASIENAFESFEKNSNVSTTIRKENTEQSNAAIPNDEKDCNISKPNFDINKDKSGTEKTENSYKEKEIVAVNVSTEEKSESGEKINITENSDNKKGTWYCNECFISNASEAVRCAACNSDRTGKKSITTLPNILANREFKPSAQINSGFSFGFQSSKGPVEDNLVVSSPFTTTTASNVTNGDVSSNQNISSNPVTTETTPCFNLKPAVSCPMFGIKDTKPNIIPVFGNSEKPTDSLSVESTNKIFTTHEVSQAEMTSGIFNFGNTVNTTNFSTNNQAGEKSASVIFGCDQSTGKVSSTVFGSKQESDNSALATQAPSIIGSSLFGINQSKKIVPAFGSEIPFSAADQSSLLGSFKSSGEKINSLVNAVQSTVTSVSNPSFSFFGSGPSTSTASSFIDSAASVLPSISQSVVKPDATVSNVSSTDKIGSSLFGNPQATSNKNLFSFGANNSDPSKGQSFIFGSKSNETNSQNNNSFSFGQPITNISNSFTNAASAVSSENSPMQVNSTPVEMVSPDGSSKSFNLGVTDAQQQSQFFTFGQVPTTSATLTGSLFGEQQAVNSSFPFANTMPSKVFSAPSLIPEQPSAFSFGASSANGSSGFAFGSPSQPPVFNFGGSNNTDAFQFRAAAPSANTLPSTNFFNVGPTSSTGSRKILRARRVRK</sequence>
<feature type="compositionally biased region" description="Basic and acidic residues" evidence="5">
    <location>
        <begin position="491"/>
        <end position="504"/>
    </location>
</feature>
<evidence type="ECO:0000313" key="10">
    <source>
        <dbReference type="WBParaSite" id="DME_0000231201-mRNA-1"/>
    </source>
</evidence>
<gene>
    <name evidence="7" type="ORF">DME_LOCUS6672</name>
</gene>
<dbReference type="Proteomes" id="UP000274756">
    <property type="component" value="Unassembled WGS sequence"/>
</dbReference>
<dbReference type="Gene3D" id="4.10.1060.10">
    <property type="entry name" value="Zinc finger, RanBP2-type"/>
    <property type="match status" value="1"/>
</dbReference>
<dbReference type="GO" id="GO:0008270">
    <property type="term" value="F:zinc ion binding"/>
    <property type="evidence" value="ECO:0007669"/>
    <property type="project" value="UniProtKB-KW"/>
</dbReference>
<evidence type="ECO:0000256" key="4">
    <source>
        <dbReference type="PROSITE-ProRule" id="PRU00322"/>
    </source>
</evidence>
<proteinExistence type="predicted"/>
<feature type="compositionally biased region" description="Basic and acidic residues" evidence="5">
    <location>
        <begin position="114"/>
        <end position="123"/>
    </location>
</feature>
<name>A0A158Q3F8_DRAME</name>
<feature type="region of interest" description="Disordered" evidence="5">
    <location>
        <begin position="56"/>
        <end position="75"/>
    </location>
</feature>
<dbReference type="Proteomes" id="UP000038040">
    <property type="component" value="Unplaced"/>
</dbReference>
<keyword evidence="1" id="KW-0479">Metal-binding</keyword>
<dbReference type="PROSITE" id="PS50199">
    <property type="entry name" value="ZF_RANBP2_2"/>
    <property type="match status" value="1"/>
</dbReference>
<feature type="region of interest" description="Disordered" evidence="5">
    <location>
        <begin position="25"/>
        <end position="51"/>
    </location>
</feature>
<dbReference type="STRING" id="318479.A0A158Q3F8"/>
<dbReference type="OrthoDB" id="79830at2759"/>
<evidence type="ECO:0000256" key="1">
    <source>
        <dbReference type="ARBA" id="ARBA00022723"/>
    </source>
</evidence>
<evidence type="ECO:0000256" key="2">
    <source>
        <dbReference type="ARBA" id="ARBA00022771"/>
    </source>
</evidence>
<dbReference type="PROSITE" id="PS01358">
    <property type="entry name" value="ZF_RANBP2_1"/>
    <property type="match status" value="1"/>
</dbReference>
<feature type="domain" description="RanBP2-type" evidence="6">
    <location>
        <begin position="536"/>
        <end position="565"/>
    </location>
</feature>
<evidence type="ECO:0000313" key="7">
    <source>
        <dbReference type="EMBL" id="VDN56699.1"/>
    </source>
</evidence>
<dbReference type="EMBL" id="UYYG01001156">
    <property type="protein sequence ID" value="VDN56699.1"/>
    <property type="molecule type" value="Genomic_DNA"/>
</dbReference>
<accession>A0A158Q3F8</accession>
<reference evidence="7 9" key="2">
    <citation type="submission" date="2018-11" db="EMBL/GenBank/DDBJ databases">
        <authorList>
            <consortium name="Pathogen Informatics"/>
        </authorList>
    </citation>
    <scope>NUCLEOTIDE SEQUENCE [LARGE SCALE GENOMIC DNA]</scope>
</reference>
<organism evidence="8 10">
    <name type="scientific">Dracunculus medinensis</name>
    <name type="common">Guinea worm</name>
    <dbReference type="NCBI Taxonomy" id="318479"/>
    <lineage>
        <taxon>Eukaryota</taxon>
        <taxon>Metazoa</taxon>
        <taxon>Ecdysozoa</taxon>
        <taxon>Nematoda</taxon>
        <taxon>Chromadorea</taxon>
        <taxon>Rhabditida</taxon>
        <taxon>Spirurina</taxon>
        <taxon>Dracunculoidea</taxon>
        <taxon>Dracunculidae</taxon>
        <taxon>Dracunculus</taxon>
    </lineage>
</organism>
<feature type="region of interest" description="Disordered" evidence="5">
    <location>
        <begin position="475"/>
        <end position="504"/>
    </location>
</feature>
<evidence type="ECO:0000259" key="6">
    <source>
        <dbReference type="PROSITE" id="PS50199"/>
    </source>
</evidence>
<feature type="region of interest" description="Disordered" evidence="5">
    <location>
        <begin position="897"/>
        <end position="918"/>
    </location>
</feature>
<feature type="region of interest" description="Disordered" evidence="5">
    <location>
        <begin position="107"/>
        <end position="131"/>
    </location>
</feature>
<dbReference type="InterPro" id="IPR001876">
    <property type="entry name" value="Znf_RanBP2"/>
</dbReference>
<feature type="compositionally biased region" description="Low complexity" evidence="5">
    <location>
        <begin position="904"/>
        <end position="918"/>
    </location>
</feature>